<evidence type="ECO:0008006" key="3">
    <source>
        <dbReference type="Google" id="ProtNLM"/>
    </source>
</evidence>
<dbReference type="KEGG" id="sve:SVEN_2464"/>
<dbReference type="AlphaFoldDB" id="F2R3A8"/>
<evidence type="ECO:0000313" key="2">
    <source>
        <dbReference type="Proteomes" id="UP000006854"/>
    </source>
</evidence>
<dbReference type="OrthoDB" id="4872090at2"/>
<dbReference type="HOGENOM" id="CLU_698136_0_0_11"/>
<dbReference type="Proteomes" id="UP000006854">
    <property type="component" value="Chromosome"/>
</dbReference>
<dbReference type="EMBL" id="FR845719">
    <property type="protein sequence ID" value="CCA55750.1"/>
    <property type="molecule type" value="Genomic_DNA"/>
</dbReference>
<sequence>MVLSLITEPARGYDPFLEDNPPAIWTFAGRLLGLGIQVNGGASTLDDIAEEAEMMELPHLKVDSINEVATALQESAYLLDYLHLRDKSASPADIAASSRKLWDATKDQDIPAALALLRSCLRHRNPAVRTAAAISLLPLTQEEETRFHVTGIETQAISSILGSAGASSDPGVRELGVAATGITPPPSMAGAAPKQLGVPSVSFIVHGTAAYSNDWWRRGGEFHQYLLDGPKPNIYNDHSPWDWSGSIRDRDRRTAARRFAEWSIKEKGVRRYDALIGHSYGGAVILYATQYGVEADAVILLSTPARQYDPEWSNVGFCKSLRLKWDVALLADAIVHGPWGQKVRQRFTDSRIEELEPLSIFYDHASTHDPKVWEAHSVPELIWPEVAKVEYGKAT</sequence>
<dbReference type="Gene3D" id="3.40.50.1820">
    <property type="entry name" value="alpha/beta hydrolase"/>
    <property type="match status" value="1"/>
</dbReference>
<dbReference type="SUPFAM" id="SSF53474">
    <property type="entry name" value="alpha/beta-Hydrolases"/>
    <property type="match status" value="1"/>
</dbReference>
<gene>
    <name evidence="1" type="ordered locus">SVEN_2464</name>
</gene>
<dbReference type="eggNOG" id="ENOG5031XRR">
    <property type="taxonomic scope" value="Bacteria"/>
</dbReference>
<dbReference type="GeneID" id="51863032"/>
<proteinExistence type="predicted"/>
<protein>
    <recommendedName>
        <fullName evidence="3">Alpha/beta hydrolase</fullName>
    </recommendedName>
</protein>
<name>F2R3A8_STRVP</name>
<dbReference type="InterPro" id="IPR029058">
    <property type="entry name" value="AB_hydrolase_fold"/>
</dbReference>
<accession>F2R3A8</accession>
<keyword evidence="2" id="KW-1185">Reference proteome</keyword>
<reference evidence="1 2" key="1">
    <citation type="journal article" date="2011" name="BMC Genomics">
        <title>Genome-wide analysis of the role of GlnR in Streptomyces venezuelae provides new insights into global nitrogen regulation in actinomycetes.</title>
        <authorList>
            <person name="Pullan S.T."/>
            <person name="Bibb M.J."/>
            <person name="Merrick M."/>
        </authorList>
    </citation>
    <scope>NUCLEOTIDE SEQUENCE [LARGE SCALE GENOMIC DNA]</scope>
    <source>
        <strain evidence="1">ATCC 10712</strain>
    </source>
</reference>
<dbReference type="RefSeq" id="WP_015033668.1">
    <property type="nucleotide sequence ID" value="NC_018750.1"/>
</dbReference>
<organism evidence="1 2">
    <name type="scientific">Streptomyces venezuelae (strain ATCC 10712 / CBS 650.69 / DSM 40230 / JCM 4526 / NBRC 13096 / PD 04745)</name>
    <dbReference type="NCBI Taxonomy" id="953739"/>
    <lineage>
        <taxon>Bacteria</taxon>
        <taxon>Bacillati</taxon>
        <taxon>Actinomycetota</taxon>
        <taxon>Actinomycetes</taxon>
        <taxon>Kitasatosporales</taxon>
        <taxon>Streptomycetaceae</taxon>
        <taxon>Streptomyces</taxon>
    </lineage>
</organism>
<evidence type="ECO:0000313" key="1">
    <source>
        <dbReference type="EMBL" id="CCA55750.1"/>
    </source>
</evidence>